<evidence type="ECO:0000313" key="4">
    <source>
        <dbReference type="WBParaSite" id="Hba_18089"/>
    </source>
</evidence>
<dbReference type="Pfam" id="PF00069">
    <property type="entry name" value="Pkinase"/>
    <property type="match status" value="1"/>
</dbReference>
<sequence>MKKCPHRSTKTWLEDNDVTTMDWPSNTPDLNPMKNLWAILVRRNNADNRHFETVKDLQRVVSKAWSEVDNSVIINLINSMLNEFSRLLIEVVVVLNTSSICFIVMSFHITLGSTIERPGGQAEVFEVIGSAETAFKMAKFEKNIKDLKKEYEILQGLKNPNIIVAIQYINDNDMSGILLQRHKCSLQKIIDDEDEKYDRAQVKNWLDGLFSALKYLHDKGIIHADVKPSNILISSTSAAILADFGSAISFNDPKLDLALTTNYMAPEVFIGSFNDISEAYDIYGASLVVWSLIKRHKIDIGPDGKTMNTNEMKKYRTKVPDRRPFVVRSHKTFILENKALTVLLKRSTVM</sequence>
<feature type="transmembrane region" description="Helical" evidence="1">
    <location>
        <begin position="87"/>
        <end position="109"/>
    </location>
</feature>
<evidence type="ECO:0000313" key="3">
    <source>
        <dbReference type="Proteomes" id="UP000095283"/>
    </source>
</evidence>
<dbReference type="PANTHER" id="PTHR44167">
    <property type="entry name" value="OVARIAN-SPECIFIC SERINE/THREONINE-PROTEIN KINASE LOK-RELATED"/>
    <property type="match status" value="1"/>
</dbReference>
<name>A0A1I7XKR2_HETBA</name>
<dbReference type="AlphaFoldDB" id="A0A1I7XKR2"/>
<dbReference type="SUPFAM" id="SSF56112">
    <property type="entry name" value="Protein kinase-like (PK-like)"/>
    <property type="match status" value="1"/>
</dbReference>
<dbReference type="GO" id="GO:0004674">
    <property type="term" value="F:protein serine/threonine kinase activity"/>
    <property type="evidence" value="ECO:0007669"/>
    <property type="project" value="TreeGrafter"/>
</dbReference>
<dbReference type="PANTHER" id="PTHR44167:SF24">
    <property type="entry name" value="SERINE_THREONINE-PROTEIN KINASE CHK2"/>
    <property type="match status" value="1"/>
</dbReference>
<proteinExistence type="predicted"/>
<dbReference type="InterPro" id="IPR008271">
    <property type="entry name" value="Ser/Thr_kinase_AS"/>
</dbReference>
<keyword evidence="1" id="KW-0812">Transmembrane</keyword>
<dbReference type="WBParaSite" id="Hba_18089">
    <property type="protein sequence ID" value="Hba_18089"/>
    <property type="gene ID" value="Hba_18089"/>
</dbReference>
<keyword evidence="3" id="KW-1185">Reference proteome</keyword>
<dbReference type="GO" id="GO:0005634">
    <property type="term" value="C:nucleus"/>
    <property type="evidence" value="ECO:0007669"/>
    <property type="project" value="TreeGrafter"/>
</dbReference>
<keyword evidence="1" id="KW-1133">Transmembrane helix</keyword>
<dbReference type="Gene3D" id="1.10.510.10">
    <property type="entry name" value="Transferase(Phosphotransferase) domain 1"/>
    <property type="match status" value="1"/>
</dbReference>
<dbReference type="GO" id="GO:0044773">
    <property type="term" value="P:mitotic DNA damage checkpoint signaling"/>
    <property type="evidence" value="ECO:0007669"/>
    <property type="project" value="TreeGrafter"/>
</dbReference>
<reference evidence="4" key="1">
    <citation type="submission" date="2016-11" db="UniProtKB">
        <authorList>
            <consortium name="WormBaseParasite"/>
        </authorList>
    </citation>
    <scope>IDENTIFICATION</scope>
</reference>
<dbReference type="GO" id="GO:0005524">
    <property type="term" value="F:ATP binding"/>
    <property type="evidence" value="ECO:0007669"/>
    <property type="project" value="InterPro"/>
</dbReference>
<dbReference type="PROSITE" id="PS00108">
    <property type="entry name" value="PROTEIN_KINASE_ST"/>
    <property type="match status" value="1"/>
</dbReference>
<dbReference type="GO" id="GO:0003676">
    <property type="term" value="F:nucleic acid binding"/>
    <property type="evidence" value="ECO:0007669"/>
    <property type="project" value="InterPro"/>
</dbReference>
<feature type="domain" description="Protein kinase" evidence="2">
    <location>
        <begin position="89"/>
        <end position="350"/>
    </location>
</feature>
<keyword evidence="1" id="KW-0472">Membrane</keyword>
<dbReference type="PROSITE" id="PS50011">
    <property type="entry name" value="PROTEIN_KINASE_DOM"/>
    <property type="match status" value="1"/>
</dbReference>
<dbReference type="Proteomes" id="UP000095283">
    <property type="component" value="Unplaced"/>
</dbReference>
<dbReference type="GO" id="GO:0005737">
    <property type="term" value="C:cytoplasm"/>
    <property type="evidence" value="ECO:0007669"/>
    <property type="project" value="TreeGrafter"/>
</dbReference>
<protein>
    <submittedName>
        <fullName evidence="4">Protein kinase domain-containing protein</fullName>
    </submittedName>
</protein>
<dbReference type="Gene3D" id="3.30.420.10">
    <property type="entry name" value="Ribonuclease H-like superfamily/Ribonuclease H"/>
    <property type="match status" value="1"/>
</dbReference>
<evidence type="ECO:0000259" key="2">
    <source>
        <dbReference type="PROSITE" id="PS50011"/>
    </source>
</evidence>
<organism evidence="3 4">
    <name type="scientific">Heterorhabditis bacteriophora</name>
    <name type="common">Entomopathogenic nematode worm</name>
    <dbReference type="NCBI Taxonomy" id="37862"/>
    <lineage>
        <taxon>Eukaryota</taxon>
        <taxon>Metazoa</taxon>
        <taxon>Ecdysozoa</taxon>
        <taxon>Nematoda</taxon>
        <taxon>Chromadorea</taxon>
        <taxon>Rhabditida</taxon>
        <taxon>Rhabditina</taxon>
        <taxon>Rhabditomorpha</taxon>
        <taxon>Strongyloidea</taxon>
        <taxon>Heterorhabditidae</taxon>
        <taxon>Heterorhabditis</taxon>
    </lineage>
</organism>
<dbReference type="InterPro" id="IPR000719">
    <property type="entry name" value="Prot_kinase_dom"/>
</dbReference>
<dbReference type="InterPro" id="IPR011009">
    <property type="entry name" value="Kinase-like_dom_sf"/>
</dbReference>
<dbReference type="SMART" id="SM00220">
    <property type="entry name" value="S_TKc"/>
    <property type="match status" value="1"/>
</dbReference>
<dbReference type="InterPro" id="IPR036397">
    <property type="entry name" value="RNaseH_sf"/>
</dbReference>
<evidence type="ECO:0000256" key="1">
    <source>
        <dbReference type="SAM" id="Phobius"/>
    </source>
</evidence>
<accession>A0A1I7XKR2</accession>